<comment type="caution">
    <text evidence="1">The sequence shown here is derived from an EMBL/GenBank/DDBJ whole genome shotgun (WGS) entry which is preliminary data.</text>
</comment>
<sequence>MLSGGPPEMEGFDAMLAHAGSDILVTYERTGGFAGFDDRVTVDDSGTAVVRDRKIMLRGDEMRDLRAALRGIVTTRSSPAGCQVADHFTYTLTYRGRRATRCQVPPDWRAAVERLDALLAR</sequence>
<accession>A0A5D0U339</accession>
<evidence type="ECO:0000313" key="1">
    <source>
        <dbReference type="EMBL" id="TYC12487.1"/>
    </source>
</evidence>
<dbReference type="EMBL" id="VSFF01000009">
    <property type="protein sequence ID" value="TYC12487.1"/>
    <property type="molecule type" value="Genomic_DNA"/>
</dbReference>
<keyword evidence="2" id="KW-1185">Reference proteome</keyword>
<dbReference type="OrthoDB" id="3538611at2"/>
<protein>
    <submittedName>
        <fullName evidence="1">Uncharacterized protein</fullName>
    </submittedName>
</protein>
<name>A0A5D0U339_9ACTN</name>
<evidence type="ECO:0000313" key="2">
    <source>
        <dbReference type="Proteomes" id="UP000322634"/>
    </source>
</evidence>
<dbReference type="AlphaFoldDB" id="A0A5D0U339"/>
<dbReference type="RefSeq" id="WP_148352427.1">
    <property type="nucleotide sequence ID" value="NZ_JBHSBF010000012.1"/>
</dbReference>
<organism evidence="1 2">
    <name type="scientific">Actinomadura syzygii</name>
    <dbReference type="NCBI Taxonomy" id="1427538"/>
    <lineage>
        <taxon>Bacteria</taxon>
        <taxon>Bacillati</taxon>
        <taxon>Actinomycetota</taxon>
        <taxon>Actinomycetes</taxon>
        <taxon>Streptosporangiales</taxon>
        <taxon>Thermomonosporaceae</taxon>
        <taxon>Actinomadura</taxon>
    </lineage>
</organism>
<proteinExistence type="predicted"/>
<reference evidence="1 2" key="1">
    <citation type="submission" date="2019-08" db="EMBL/GenBank/DDBJ databases">
        <title>Actinomadura sp. nov. CYP1-5 isolated from mountain soil.</title>
        <authorList>
            <person name="Songsumanus A."/>
            <person name="Kuncharoen N."/>
            <person name="Kudo T."/>
            <person name="Yuki M."/>
            <person name="Igarashi Y."/>
            <person name="Tanasupawat S."/>
        </authorList>
    </citation>
    <scope>NUCLEOTIDE SEQUENCE [LARGE SCALE GENOMIC DNA]</scope>
    <source>
        <strain evidence="1 2">GKU157</strain>
    </source>
</reference>
<gene>
    <name evidence="1" type="ORF">FXF65_24925</name>
</gene>
<dbReference type="Proteomes" id="UP000322634">
    <property type="component" value="Unassembled WGS sequence"/>
</dbReference>